<keyword evidence="2" id="KW-0963">Cytoplasm</keyword>
<comment type="caution">
    <text evidence="5">The sequence shown here is derived from an EMBL/GenBank/DDBJ whole genome shotgun (WGS) entry which is preliminary data.</text>
</comment>
<dbReference type="PANTHER" id="PTHR15454">
    <property type="entry name" value="NISCHARIN RELATED"/>
    <property type="match status" value="1"/>
</dbReference>
<name>A0AAW1WNV4_RUBAR</name>
<keyword evidence="4" id="KW-0677">Repeat</keyword>
<protein>
    <submittedName>
        <fullName evidence="5">Uncharacterized protein</fullName>
    </submittedName>
</protein>
<evidence type="ECO:0000313" key="5">
    <source>
        <dbReference type="EMBL" id="KAK9925735.1"/>
    </source>
</evidence>
<dbReference type="InterPro" id="IPR001611">
    <property type="entry name" value="Leu-rich_rpt"/>
</dbReference>
<accession>A0AAW1WNV4</accession>
<comment type="subcellular location">
    <subcellularLocation>
        <location evidence="1">Cytoplasm</location>
    </subcellularLocation>
</comment>
<evidence type="ECO:0000313" key="6">
    <source>
        <dbReference type="Proteomes" id="UP001457282"/>
    </source>
</evidence>
<dbReference type="AlphaFoldDB" id="A0AAW1WNV4"/>
<dbReference type="EMBL" id="JBEDUW010000005">
    <property type="protein sequence ID" value="KAK9925735.1"/>
    <property type="molecule type" value="Genomic_DNA"/>
</dbReference>
<evidence type="ECO:0000256" key="1">
    <source>
        <dbReference type="ARBA" id="ARBA00004496"/>
    </source>
</evidence>
<dbReference type="Pfam" id="PF12799">
    <property type="entry name" value="LRR_4"/>
    <property type="match status" value="1"/>
</dbReference>
<dbReference type="PROSITE" id="PS51450">
    <property type="entry name" value="LRR"/>
    <property type="match status" value="2"/>
</dbReference>
<dbReference type="SMART" id="SM00365">
    <property type="entry name" value="LRR_SD22"/>
    <property type="match status" value="3"/>
</dbReference>
<organism evidence="5 6">
    <name type="scientific">Rubus argutus</name>
    <name type="common">Southern blackberry</name>
    <dbReference type="NCBI Taxonomy" id="59490"/>
    <lineage>
        <taxon>Eukaryota</taxon>
        <taxon>Viridiplantae</taxon>
        <taxon>Streptophyta</taxon>
        <taxon>Embryophyta</taxon>
        <taxon>Tracheophyta</taxon>
        <taxon>Spermatophyta</taxon>
        <taxon>Magnoliopsida</taxon>
        <taxon>eudicotyledons</taxon>
        <taxon>Gunneridae</taxon>
        <taxon>Pentapetalae</taxon>
        <taxon>rosids</taxon>
        <taxon>fabids</taxon>
        <taxon>Rosales</taxon>
        <taxon>Rosaceae</taxon>
        <taxon>Rosoideae</taxon>
        <taxon>Rosoideae incertae sedis</taxon>
        <taxon>Rubus</taxon>
    </lineage>
</organism>
<dbReference type="PANTHER" id="PTHR15454:SF69">
    <property type="entry name" value="SERINE_THREONINE-PROTEIN KINASE 11-INTERACTING PROTEIN"/>
    <property type="match status" value="1"/>
</dbReference>
<dbReference type="InterPro" id="IPR025875">
    <property type="entry name" value="Leu-rich_rpt_4"/>
</dbReference>
<keyword evidence="3" id="KW-0433">Leucine-rich repeat</keyword>
<keyword evidence="6" id="KW-1185">Reference proteome</keyword>
<dbReference type="SUPFAM" id="SSF52058">
    <property type="entry name" value="L domain-like"/>
    <property type="match status" value="1"/>
</dbReference>
<proteinExistence type="predicted"/>
<dbReference type="Gene3D" id="3.80.10.10">
    <property type="entry name" value="Ribonuclease Inhibitor"/>
    <property type="match status" value="1"/>
</dbReference>
<dbReference type="FunFam" id="3.80.10.10:FF:000801">
    <property type="entry name" value="Outer arm dynein light chain 1"/>
    <property type="match status" value="1"/>
</dbReference>
<gene>
    <name evidence="5" type="ORF">M0R45_023002</name>
</gene>
<dbReference type="InterPro" id="IPR032675">
    <property type="entry name" value="LRR_dom_sf"/>
</dbReference>
<reference evidence="5 6" key="1">
    <citation type="journal article" date="2023" name="G3 (Bethesda)">
        <title>A chromosome-length genome assembly and annotation of blackberry (Rubus argutus, cv. 'Hillquist').</title>
        <authorList>
            <person name="Bruna T."/>
            <person name="Aryal R."/>
            <person name="Dudchenko O."/>
            <person name="Sargent D.J."/>
            <person name="Mead D."/>
            <person name="Buti M."/>
            <person name="Cavallini A."/>
            <person name="Hytonen T."/>
            <person name="Andres J."/>
            <person name="Pham M."/>
            <person name="Weisz D."/>
            <person name="Mascagni F."/>
            <person name="Usai G."/>
            <person name="Natali L."/>
            <person name="Bassil N."/>
            <person name="Fernandez G.E."/>
            <person name="Lomsadze A."/>
            <person name="Armour M."/>
            <person name="Olukolu B."/>
            <person name="Poorten T."/>
            <person name="Britton C."/>
            <person name="Davik J."/>
            <person name="Ashrafi H."/>
            <person name="Aiden E.L."/>
            <person name="Borodovsky M."/>
            <person name="Worthington M."/>
        </authorList>
    </citation>
    <scope>NUCLEOTIDE SEQUENCE [LARGE SCALE GENOMIC DNA]</scope>
    <source>
        <strain evidence="5">PI 553951</strain>
    </source>
</reference>
<evidence type="ECO:0000256" key="3">
    <source>
        <dbReference type="ARBA" id="ARBA00022614"/>
    </source>
</evidence>
<dbReference type="FunFam" id="3.80.10.10:FF:000502">
    <property type="entry name" value="Predicted protein"/>
    <property type="match status" value="1"/>
</dbReference>
<sequence>MAIVTGDRAEAEPGGVSLRPLAARGLARAREPPCRAPVDYLRAYVSDLGDHRALEQLRRILRLLTSLKVVSVLPPQARDPTPLSFWPFGRLRVLELRGCDLSTLAAKGLLELRHTLEKIICHNSTDALRHVFASRIAEIKDSPLWNRLSFVSCACNGLVLMDESLQLLPAVETLDLSRNKFAKVDNLRKCAKLKHLDLGFNHLRTISSFSEVTSRILKLVLRNNALTTLRGIENLKSLEGLDVSYNIISNFSELEFLGGLPSLQSLWLEGNPLCCASWYRSQVFSYFPNPEQLKLDDKEISTREFWKRQLIIASRQKRPASFGFYSPAKCDAKGDASINRRRKKMSRLASIVSEEESTYLCSEQESVSCDNEIQSREETVISDDEAEVVDLMTRVELMKKERSVLWLREFKEWLDHASEDSVDSSRHSGVTSHLGREIYKHKASWRQLGENSRFVSDYAQASGDESSTNVLDSDSSFLDMSTGLHAHHFDQIGSLGNAGFVIPVGMDRRDLKETLKDNSHEGTSSVPVQAKGFHGHTFTSQRGHRMVENLSMSALTSIDDISESRSSSACPGSPPHYQKDILHRRHNLEEEILQLSAESFSVASSDSNTSCSEDDNCESRLSIPEGHQLLNKSMEEQSSDPFRLYDMRYEVQHERGSDGFSVGICAEKNCSMQKVSNPDHCLQSCASDVPGGAHDGEFARFVDEEVDLLARRKHKQKTKRRVVTLLEDDNMVRQAETLPKLNGNIENHVTILEDEQESRPFYGSDFDEVNYTNQILANTSNIALIDDANGSYEAECFSSRSDEFIEDYFRKNVADLGNHEICKQCMRCYCILELDSLYREREVAVLLSSENKVYVLLVGIGGDGSGTILNLQGSHRVEDIREVVVGIGLQVVRVYVEESATYLFKTRSIESSRQLLSTLTVIDSYSPIEKFCLRSLEQVQVELFEKQICGVQK</sequence>
<evidence type="ECO:0000256" key="4">
    <source>
        <dbReference type="ARBA" id="ARBA00022737"/>
    </source>
</evidence>
<evidence type="ECO:0000256" key="2">
    <source>
        <dbReference type="ARBA" id="ARBA00022490"/>
    </source>
</evidence>
<dbReference type="GO" id="GO:0005737">
    <property type="term" value="C:cytoplasm"/>
    <property type="evidence" value="ECO:0007669"/>
    <property type="project" value="UniProtKB-SubCell"/>
</dbReference>
<dbReference type="Proteomes" id="UP001457282">
    <property type="component" value="Unassembled WGS sequence"/>
</dbReference>